<evidence type="ECO:0000256" key="7">
    <source>
        <dbReference type="ARBA" id="ARBA00022756"/>
    </source>
</evidence>
<dbReference type="InterPro" id="IPR029063">
    <property type="entry name" value="SAM-dependent_MTases_sf"/>
</dbReference>
<comment type="catalytic activity">
    <reaction evidence="1 8">
        <text>malonyl-[ACP] + S-adenosyl-L-methionine = malonyl-[ACP] methyl ester + S-adenosyl-L-homocysteine</text>
        <dbReference type="Rhea" id="RHEA:17105"/>
        <dbReference type="Rhea" id="RHEA-COMP:9623"/>
        <dbReference type="Rhea" id="RHEA-COMP:9954"/>
        <dbReference type="ChEBI" id="CHEBI:57856"/>
        <dbReference type="ChEBI" id="CHEBI:59789"/>
        <dbReference type="ChEBI" id="CHEBI:78449"/>
        <dbReference type="ChEBI" id="CHEBI:78845"/>
        <dbReference type="EC" id="2.1.1.197"/>
    </reaction>
</comment>
<dbReference type="EMBL" id="OZ034688">
    <property type="protein sequence ID" value="CAL1329014.1"/>
    <property type="molecule type" value="Genomic_DNA"/>
</dbReference>
<gene>
    <name evidence="8 10" type="primary">bioC</name>
    <name evidence="10" type="ORF">PRHACTZTBTEA_078</name>
</gene>
<evidence type="ECO:0000256" key="3">
    <source>
        <dbReference type="ARBA" id="ARBA00012327"/>
    </source>
</evidence>
<protein>
    <recommendedName>
        <fullName evidence="3 8">Malonyl-[acyl-carrier protein] O-methyltransferase</fullName>
        <shortName evidence="8">Malonyl-ACP O-methyltransferase</shortName>
        <ecNumber evidence="3 8">2.1.1.197</ecNumber>
    </recommendedName>
    <alternativeName>
        <fullName evidence="8">Biotin synthesis protein BioC</fullName>
    </alternativeName>
</protein>
<dbReference type="InterPro" id="IPR013216">
    <property type="entry name" value="Methyltransf_11"/>
</dbReference>
<evidence type="ECO:0000256" key="1">
    <source>
        <dbReference type="ARBA" id="ARBA00000852"/>
    </source>
</evidence>
<dbReference type="GO" id="GO:0102130">
    <property type="term" value="F:malonyl-CoA methyltransferase activity"/>
    <property type="evidence" value="ECO:0007669"/>
    <property type="project" value="UniProtKB-EC"/>
</dbReference>
<organism evidence="10 11">
    <name type="scientific">Candidatus Providencia siddallii</name>
    <dbReference type="NCBI Taxonomy" id="1715285"/>
    <lineage>
        <taxon>Bacteria</taxon>
        <taxon>Pseudomonadati</taxon>
        <taxon>Pseudomonadota</taxon>
        <taxon>Gammaproteobacteria</taxon>
        <taxon>Enterobacterales</taxon>
        <taxon>Morganellaceae</taxon>
        <taxon>Providencia</taxon>
    </lineage>
</organism>
<comment type="pathway">
    <text evidence="2 8">Cofactor biosynthesis; biotin biosynthesis.</text>
</comment>
<evidence type="ECO:0000256" key="6">
    <source>
        <dbReference type="ARBA" id="ARBA00022691"/>
    </source>
</evidence>
<sequence>MTLFLCHKKQKIAAAFSKAASKYDLIANYQQYIGDILLYKLEFELKKTKKNGIINVLDAGCGTGFFSKIMKKRGLNVTALDLSSGMLEIAKNKNAACSYLCADIESIPIENNTFDIVFSNLAIQWCQDFTKALIEFYRVTKIGGIILFTTLAENTLIELSKAWRKIDNFQHVNNFLSYTEIVKNCEIYRNKLFIQKDTLYFYDLNTLLYSLKGVGATYLISNRKSKLITRKSFKRLSDVYPKKKHKFPLTYYTVFGTLYCD</sequence>
<comment type="function">
    <text evidence="8">Converts the free carboxyl group of a malonyl-thioester to its methyl ester by transfer of a methyl group from S-adenosyl-L-methionine (SAM). It allows to synthesize pimeloyl-ACP via the fatty acid synthetic pathway.</text>
</comment>
<evidence type="ECO:0000259" key="9">
    <source>
        <dbReference type="Pfam" id="PF08241"/>
    </source>
</evidence>
<evidence type="ECO:0000256" key="8">
    <source>
        <dbReference type="HAMAP-Rule" id="MF_00835"/>
    </source>
</evidence>
<evidence type="ECO:0000256" key="2">
    <source>
        <dbReference type="ARBA" id="ARBA00004746"/>
    </source>
</evidence>
<proteinExistence type="inferred from homology"/>
<comment type="similarity">
    <text evidence="8">Belongs to the methyltransferase superfamily.</text>
</comment>
<dbReference type="NCBIfam" id="TIGR02072">
    <property type="entry name" value="BioC"/>
    <property type="match status" value="1"/>
</dbReference>
<dbReference type="HAMAP" id="MF_00835">
    <property type="entry name" value="BioC"/>
    <property type="match status" value="1"/>
</dbReference>
<dbReference type="InterPro" id="IPR011814">
    <property type="entry name" value="BioC"/>
</dbReference>
<feature type="domain" description="Methyltransferase type 11" evidence="9">
    <location>
        <begin position="57"/>
        <end position="148"/>
    </location>
</feature>
<evidence type="ECO:0000313" key="11">
    <source>
        <dbReference type="Proteomes" id="UP001497533"/>
    </source>
</evidence>
<dbReference type="PANTHER" id="PTHR43861">
    <property type="entry name" value="TRANS-ACONITATE 2-METHYLTRANSFERASE-RELATED"/>
    <property type="match status" value="1"/>
</dbReference>
<reference evidence="10" key="1">
    <citation type="submission" date="2024-04" db="EMBL/GenBank/DDBJ databases">
        <authorList>
            <person name="Manzano-Marin A."/>
            <person name="Manzano-Marin A."/>
            <person name="Alejandro Manzano Marin A."/>
        </authorList>
    </citation>
    <scope>NUCLEOTIDE SEQUENCE [LARGE SCALE GENOMIC DNA]</scope>
    <source>
        <strain evidence="10">TABTEA</strain>
    </source>
</reference>
<evidence type="ECO:0000256" key="5">
    <source>
        <dbReference type="ARBA" id="ARBA00022679"/>
    </source>
</evidence>
<keyword evidence="5 8" id="KW-0808">Transferase</keyword>
<keyword evidence="6 8" id="KW-0949">S-adenosyl-L-methionine</keyword>
<accession>A0ABM9NNG8</accession>
<name>A0ABM9NNG8_9GAMM</name>
<dbReference type="SUPFAM" id="SSF53335">
    <property type="entry name" value="S-adenosyl-L-methionine-dependent methyltransferases"/>
    <property type="match status" value="1"/>
</dbReference>
<keyword evidence="4 8" id="KW-0489">Methyltransferase</keyword>
<evidence type="ECO:0000256" key="4">
    <source>
        <dbReference type="ARBA" id="ARBA00022603"/>
    </source>
</evidence>
<dbReference type="GO" id="GO:0032259">
    <property type="term" value="P:methylation"/>
    <property type="evidence" value="ECO:0007669"/>
    <property type="project" value="UniProtKB-KW"/>
</dbReference>
<dbReference type="RefSeq" id="WP_341765072.1">
    <property type="nucleotide sequence ID" value="NZ_OZ034688.1"/>
</dbReference>
<dbReference type="Pfam" id="PF08241">
    <property type="entry name" value="Methyltransf_11"/>
    <property type="match status" value="1"/>
</dbReference>
<dbReference type="Gene3D" id="3.40.50.150">
    <property type="entry name" value="Vaccinia Virus protein VP39"/>
    <property type="match status" value="1"/>
</dbReference>
<dbReference type="Proteomes" id="UP001497533">
    <property type="component" value="Chromosome"/>
</dbReference>
<evidence type="ECO:0000313" key="10">
    <source>
        <dbReference type="EMBL" id="CAL1329014.1"/>
    </source>
</evidence>
<dbReference type="EC" id="2.1.1.197" evidence="3 8"/>
<keyword evidence="7 8" id="KW-0093">Biotin biosynthesis</keyword>
<dbReference type="CDD" id="cd02440">
    <property type="entry name" value="AdoMet_MTases"/>
    <property type="match status" value="1"/>
</dbReference>
<keyword evidence="11" id="KW-1185">Reference proteome</keyword>